<dbReference type="AlphaFoldDB" id="A0A926I1V4"/>
<accession>A0A926I1V4</accession>
<comment type="caution">
    <text evidence="4">The sequence shown here is derived from an EMBL/GenBank/DDBJ whole genome shotgun (WGS) entry which is preliminary data.</text>
</comment>
<keyword evidence="2" id="KW-1133">Transmembrane helix</keyword>
<feature type="transmembrane region" description="Helical" evidence="2">
    <location>
        <begin position="147"/>
        <end position="165"/>
    </location>
</feature>
<keyword evidence="5" id="KW-1185">Reference proteome</keyword>
<organism evidence="4 5">
    <name type="scientific">Bianquea renquensis</name>
    <dbReference type="NCBI Taxonomy" id="2763661"/>
    <lineage>
        <taxon>Bacteria</taxon>
        <taxon>Bacillati</taxon>
        <taxon>Bacillota</taxon>
        <taxon>Clostridia</taxon>
        <taxon>Eubacteriales</taxon>
        <taxon>Bianqueaceae</taxon>
        <taxon>Bianquea</taxon>
    </lineage>
</organism>
<name>A0A926I1V4_9FIRM</name>
<evidence type="ECO:0000256" key="1">
    <source>
        <dbReference type="ARBA" id="ARBA00023125"/>
    </source>
</evidence>
<dbReference type="GO" id="GO:0003677">
    <property type="term" value="F:DNA binding"/>
    <property type="evidence" value="ECO:0007669"/>
    <property type="project" value="UniProtKB-KW"/>
</dbReference>
<dbReference type="SMART" id="SM00530">
    <property type="entry name" value="HTH_XRE"/>
    <property type="match status" value="1"/>
</dbReference>
<gene>
    <name evidence="4" type="ORF">H8730_07625</name>
</gene>
<dbReference type="Gene3D" id="1.10.260.40">
    <property type="entry name" value="lambda repressor-like DNA-binding domains"/>
    <property type="match status" value="1"/>
</dbReference>
<sequence>MEIGQKLKSARVEAGLTQETVAEKIGVSRQTISNWENNRYYPDIISVISLSDLYSISLDELLKEDKKMIQYLEESTDVVKSRQKVSKLILSISYLLVWALSILVFWIGGASDAMGYSIVTFYLVLPITTFIISIFIGKDDGWANHRWSMLLFFGFMYMVASYATFSLSNMLSFEKVNAPELEGMLPGILSAGLGMFVGSVIRLFVEKRKK</sequence>
<feature type="transmembrane region" description="Helical" evidence="2">
    <location>
        <begin position="113"/>
        <end position="135"/>
    </location>
</feature>
<feature type="domain" description="HTH cro/C1-type" evidence="3">
    <location>
        <begin position="7"/>
        <end position="61"/>
    </location>
</feature>
<keyword evidence="2" id="KW-0812">Transmembrane</keyword>
<reference evidence="4" key="1">
    <citation type="submission" date="2020-08" db="EMBL/GenBank/DDBJ databases">
        <title>Genome public.</title>
        <authorList>
            <person name="Liu C."/>
            <person name="Sun Q."/>
        </authorList>
    </citation>
    <scope>NUCLEOTIDE SEQUENCE</scope>
    <source>
        <strain evidence="4">NSJ-32</strain>
    </source>
</reference>
<dbReference type="SUPFAM" id="SSF47413">
    <property type="entry name" value="lambda repressor-like DNA-binding domains"/>
    <property type="match status" value="1"/>
</dbReference>
<evidence type="ECO:0000313" key="4">
    <source>
        <dbReference type="EMBL" id="MBC8543411.1"/>
    </source>
</evidence>
<keyword evidence="1" id="KW-0238">DNA-binding</keyword>
<dbReference type="Pfam" id="PF01381">
    <property type="entry name" value="HTH_3"/>
    <property type="match status" value="1"/>
</dbReference>
<dbReference type="EMBL" id="JACRSQ010000009">
    <property type="protein sequence ID" value="MBC8543411.1"/>
    <property type="molecule type" value="Genomic_DNA"/>
</dbReference>
<dbReference type="InterPro" id="IPR001387">
    <property type="entry name" value="Cro/C1-type_HTH"/>
</dbReference>
<protein>
    <submittedName>
        <fullName evidence="4">Helix-turn-helix transcriptional regulator</fullName>
    </submittedName>
</protein>
<dbReference type="RefSeq" id="WP_177718327.1">
    <property type="nucleotide sequence ID" value="NZ_JACRSQ010000009.1"/>
</dbReference>
<feature type="transmembrane region" description="Helical" evidence="2">
    <location>
        <begin position="88"/>
        <end position="107"/>
    </location>
</feature>
<proteinExistence type="predicted"/>
<dbReference type="InterPro" id="IPR010982">
    <property type="entry name" value="Lambda_DNA-bd_dom_sf"/>
</dbReference>
<evidence type="ECO:0000256" key="2">
    <source>
        <dbReference type="SAM" id="Phobius"/>
    </source>
</evidence>
<dbReference type="PROSITE" id="PS50943">
    <property type="entry name" value="HTH_CROC1"/>
    <property type="match status" value="1"/>
</dbReference>
<evidence type="ECO:0000259" key="3">
    <source>
        <dbReference type="PROSITE" id="PS50943"/>
    </source>
</evidence>
<dbReference type="CDD" id="cd00093">
    <property type="entry name" value="HTH_XRE"/>
    <property type="match status" value="1"/>
</dbReference>
<dbReference type="PANTHER" id="PTHR46558">
    <property type="entry name" value="TRACRIPTIONAL REGULATORY PROTEIN-RELATED-RELATED"/>
    <property type="match status" value="1"/>
</dbReference>
<keyword evidence="2" id="KW-0472">Membrane</keyword>
<dbReference type="Proteomes" id="UP000657006">
    <property type="component" value="Unassembled WGS sequence"/>
</dbReference>
<evidence type="ECO:0000313" key="5">
    <source>
        <dbReference type="Proteomes" id="UP000657006"/>
    </source>
</evidence>
<feature type="transmembrane region" description="Helical" evidence="2">
    <location>
        <begin position="185"/>
        <end position="205"/>
    </location>
</feature>
<dbReference type="PANTHER" id="PTHR46558:SF15">
    <property type="entry name" value="HELIX-TURN-HELIX DOMAIN PROTEIN"/>
    <property type="match status" value="1"/>
</dbReference>